<keyword evidence="10" id="KW-1185">Reference proteome</keyword>
<organism evidence="9 10">
    <name type="scientific">Bemisia tabaci</name>
    <name type="common">Sweetpotato whitefly</name>
    <name type="synonym">Aleurodes tabaci</name>
    <dbReference type="NCBI Taxonomy" id="7038"/>
    <lineage>
        <taxon>Eukaryota</taxon>
        <taxon>Metazoa</taxon>
        <taxon>Ecdysozoa</taxon>
        <taxon>Arthropoda</taxon>
        <taxon>Hexapoda</taxon>
        <taxon>Insecta</taxon>
        <taxon>Pterygota</taxon>
        <taxon>Neoptera</taxon>
        <taxon>Paraneoptera</taxon>
        <taxon>Hemiptera</taxon>
        <taxon>Sternorrhyncha</taxon>
        <taxon>Aleyrodoidea</taxon>
        <taxon>Aleyrodidae</taxon>
        <taxon>Aleyrodinae</taxon>
        <taxon>Bemisia</taxon>
    </lineage>
</organism>
<keyword evidence="5 8" id="KW-1133">Transmembrane helix</keyword>
<protein>
    <recommendedName>
        <fullName evidence="11">Peptide transporter family 1</fullName>
    </recommendedName>
</protein>
<dbReference type="InterPro" id="IPR018456">
    <property type="entry name" value="PTR2_symporter_CS"/>
</dbReference>
<evidence type="ECO:0000256" key="6">
    <source>
        <dbReference type="ARBA" id="ARBA00023136"/>
    </source>
</evidence>
<dbReference type="Pfam" id="PF00854">
    <property type="entry name" value="PTR2"/>
    <property type="match status" value="2"/>
</dbReference>
<comment type="subcellular location">
    <subcellularLocation>
        <location evidence="1">Membrane</location>
        <topology evidence="1">Multi-pass membrane protein</topology>
    </subcellularLocation>
</comment>
<keyword evidence="3 8" id="KW-0812">Transmembrane</keyword>
<dbReference type="GO" id="GO:0016020">
    <property type="term" value="C:membrane"/>
    <property type="evidence" value="ECO:0007669"/>
    <property type="project" value="UniProtKB-SubCell"/>
</dbReference>
<feature type="transmembrane region" description="Helical" evidence="8">
    <location>
        <begin position="272"/>
        <end position="289"/>
    </location>
</feature>
<feature type="transmembrane region" description="Helical" evidence="8">
    <location>
        <begin position="153"/>
        <end position="173"/>
    </location>
</feature>
<feature type="transmembrane region" description="Helical" evidence="8">
    <location>
        <begin position="350"/>
        <end position="370"/>
    </location>
</feature>
<feature type="compositionally biased region" description="Polar residues" evidence="7">
    <location>
        <begin position="739"/>
        <end position="758"/>
    </location>
</feature>
<keyword evidence="4" id="KW-0571">Peptide transport</keyword>
<dbReference type="AlphaFoldDB" id="A0A9P0EZ70"/>
<evidence type="ECO:0000256" key="2">
    <source>
        <dbReference type="ARBA" id="ARBA00005982"/>
    </source>
</evidence>
<feature type="transmembrane region" description="Helical" evidence="8">
    <location>
        <begin position="320"/>
        <end position="338"/>
    </location>
</feature>
<dbReference type="GO" id="GO:0022857">
    <property type="term" value="F:transmembrane transporter activity"/>
    <property type="evidence" value="ECO:0007669"/>
    <property type="project" value="InterPro"/>
</dbReference>
<feature type="transmembrane region" description="Helical" evidence="8">
    <location>
        <begin position="117"/>
        <end position="141"/>
    </location>
</feature>
<reference evidence="9" key="1">
    <citation type="submission" date="2021-12" db="EMBL/GenBank/DDBJ databases">
        <authorList>
            <person name="King R."/>
        </authorList>
    </citation>
    <scope>NUCLEOTIDE SEQUENCE</scope>
</reference>
<accession>A0A9P0EZ70</accession>
<dbReference type="SUPFAM" id="SSF103473">
    <property type="entry name" value="MFS general substrate transporter"/>
    <property type="match status" value="1"/>
</dbReference>
<keyword evidence="4" id="KW-0813">Transport</keyword>
<dbReference type="Gene3D" id="1.20.1250.20">
    <property type="entry name" value="MFS general substrate transporter like domains"/>
    <property type="match status" value="2"/>
</dbReference>
<feature type="transmembrane region" description="Helical" evidence="8">
    <location>
        <begin position="583"/>
        <end position="607"/>
    </location>
</feature>
<name>A0A9P0EZ70_BEMTA</name>
<comment type="similarity">
    <text evidence="2">Belongs to the major facilitator superfamily. Proton-dependent oligopeptide transporter (POT/PTR) (TC 2.A.17) family.</text>
</comment>
<proteinExistence type="inferred from homology"/>
<feature type="transmembrane region" description="Helical" evidence="8">
    <location>
        <begin position="193"/>
        <end position="211"/>
    </location>
</feature>
<dbReference type="PANTHER" id="PTHR11654">
    <property type="entry name" value="OLIGOPEPTIDE TRANSPORTER-RELATED"/>
    <property type="match status" value="1"/>
</dbReference>
<feature type="transmembrane region" description="Helical" evidence="8">
    <location>
        <begin position="90"/>
        <end position="111"/>
    </location>
</feature>
<feature type="transmembrane region" description="Helical" evidence="8">
    <location>
        <begin position="651"/>
        <end position="670"/>
    </location>
</feature>
<evidence type="ECO:0000256" key="4">
    <source>
        <dbReference type="ARBA" id="ARBA00022856"/>
    </source>
</evidence>
<evidence type="ECO:0000256" key="8">
    <source>
        <dbReference type="SAM" id="Phobius"/>
    </source>
</evidence>
<sequence>MVADNWNAENADQPLKYPRSVFFILATELCERYAFFGARVILALYLRNFLHYSKEDAISIFHIFTFLCYFLPIFGGVLADSYIGKYRTILYSSVIHVVGNILMAVAATQWSNYFREFSLLGLFLTAFGTGLMKPCMCVFGGDQFVLPQQAKQLATYFSIFYLCVTIGSLLAAIAGPILRQDVTCLGESSCYPLAFAVPAAFMFLGLVLIICGKPWYKLQKPEGNILADSFKCILCALWRKMSPRRALDEPAHWLEYAQDKFHPQLLKDVREVLGVLPMFLPVPLFFALFDQQGSTWVFQASQMDGVVFNWFTIKPDQIEVLNPLFTVLLIPVFGLFLNPILEKIGIKRPLQYITIGASFCAAAFVMSAYLEYKLEPSYAKMPASGLGQLRIFNGLPCQVDLEPPIDGRNLLSPNGELQWTDIEVTGFRSLDETLVLKTELPCSNTTVPVNWTGELLVFEGQSTSYVITVTDEVADIVRLPGFDDVAKSLNNVPKLRVTHNLDGHLFLKNQYGNEFNFPLRKTDLVTSLCEIDPGKYEAKYENKIVFPELLIETGGVYTFVLQEIDSKLIGSLHIVTPPAALHILWAIPQAVVIAMAEILFVISYISFAFTQAPERMKSIMTSIFQMTISFGGMIVVFVTKTRFFHRQTFQFLFYAGLMFLDIVLLLILSARYKYRETGNNAPSQSDVSPEINDRRVARVIANDESGSMPKVQRTQNHEDDLRGGGGFQDREAPAEGTSVEDTGNVASETGNVTSETGNGESGSVELQTGNTTAAICSGEDFQDRKEPKDGGNIKFLLQGQITNELRGHC</sequence>
<evidence type="ECO:0000256" key="7">
    <source>
        <dbReference type="SAM" id="MobiDB-lite"/>
    </source>
</evidence>
<gene>
    <name evidence="9" type="ORF">BEMITA_LOCUS2471</name>
</gene>
<dbReference type="EMBL" id="OU963871">
    <property type="protein sequence ID" value="CAH0382983.1"/>
    <property type="molecule type" value="Genomic_DNA"/>
</dbReference>
<evidence type="ECO:0000256" key="3">
    <source>
        <dbReference type="ARBA" id="ARBA00022692"/>
    </source>
</evidence>
<feature type="transmembrane region" description="Helical" evidence="8">
    <location>
        <begin position="21"/>
        <end position="46"/>
    </location>
</feature>
<evidence type="ECO:0000256" key="1">
    <source>
        <dbReference type="ARBA" id="ARBA00004141"/>
    </source>
</evidence>
<dbReference type="Proteomes" id="UP001152759">
    <property type="component" value="Chromosome 10"/>
</dbReference>
<evidence type="ECO:0000256" key="5">
    <source>
        <dbReference type="ARBA" id="ARBA00022989"/>
    </source>
</evidence>
<dbReference type="InterPro" id="IPR036259">
    <property type="entry name" value="MFS_trans_sf"/>
</dbReference>
<keyword evidence="6 8" id="KW-0472">Membrane</keyword>
<feature type="transmembrane region" description="Helical" evidence="8">
    <location>
        <begin position="58"/>
        <end position="78"/>
    </location>
</feature>
<feature type="compositionally biased region" description="Basic and acidic residues" evidence="7">
    <location>
        <begin position="715"/>
        <end position="733"/>
    </location>
</feature>
<keyword evidence="4" id="KW-0653">Protein transport</keyword>
<dbReference type="PROSITE" id="PS01022">
    <property type="entry name" value="PTR2_1"/>
    <property type="match status" value="1"/>
</dbReference>
<evidence type="ECO:0000313" key="10">
    <source>
        <dbReference type="Proteomes" id="UP001152759"/>
    </source>
</evidence>
<dbReference type="GO" id="GO:0006857">
    <property type="term" value="P:oligopeptide transport"/>
    <property type="evidence" value="ECO:0007669"/>
    <property type="project" value="InterPro"/>
</dbReference>
<feature type="region of interest" description="Disordered" evidence="7">
    <location>
        <begin position="702"/>
        <end position="771"/>
    </location>
</feature>
<feature type="transmembrane region" description="Helical" evidence="8">
    <location>
        <begin position="619"/>
        <end position="639"/>
    </location>
</feature>
<evidence type="ECO:0000313" key="9">
    <source>
        <dbReference type="EMBL" id="CAH0382983.1"/>
    </source>
</evidence>
<dbReference type="InterPro" id="IPR000109">
    <property type="entry name" value="POT_fam"/>
</dbReference>
<evidence type="ECO:0008006" key="11">
    <source>
        <dbReference type="Google" id="ProtNLM"/>
    </source>
</evidence>